<keyword evidence="2" id="KW-1185">Reference proteome</keyword>
<dbReference type="AlphaFoldDB" id="A0ABD6B338"/>
<name>A0ABD6B338_9EURY</name>
<dbReference type="EMBL" id="JBHUDH010000016">
    <property type="protein sequence ID" value="MFD1525117.1"/>
    <property type="molecule type" value="Genomic_DNA"/>
</dbReference>
<sequence>MLLDSLSVLLPGQGTQSRDRRSVVDEGFRARFARVVAAVVGWAI</sequence>
<organism evidence="1 2">
    <name type="scientific">Halolamina salina</name>
    <dbReference type="NCBI Taxonomy" id="1220023"/>
    <lineage>
        <taxon>Archaea</taxon>
        <taxon>Methanobacteriati</taxon>
        <taxon>Methanobacteriota</taxon>
        <taxon>Stenosarchaea group</taxon>
        <taxon>Halobacteria</taxon>
        <taxon>Halobacteriales</taxon>
        <taxon>Haloferacaceae</taxon>
    </lineage>
</organism>
<dbReference type="Proteomes" id="UP001597111">
    <property type="component" value="Unassembled WGS sequence"/>
</dbReference>
<evidence type="ECO:0000313" key="1">
    <source>
        <dbReference type="EMBL" id="MFD1525117.1"/>
    </source>
</evidence>
<gene>
    <name evidence="1" type="ORF">ACFR9S_02195</name>
</gene>
<comment type="caution">
    <text evidence="1">The sequence shown here is derived from an EMBL/GenBank/DDBJ whole genome shotgun (WGS) entry which is preliminary data.</text>
</comment>
<dbReference type="RefSeq" id="WP_379731866.1">
    <property type="nucleotide sequence ID" value="NZ_JBHSWZ010000157.1"/>
</dbReference>
<evidence type="ECO:0000313" key="2">
    <source>
        <dbReference type="Proteomes" id="UP001597111"/>
    </source>
</evidence>
<proteinExistence type="predicted"/>
<reference evidence="1 2" key="1">
    <citation type="journal article" date="2019" name="Int. J. Syst. Evol. Microbiol.">
        <title>The Global Catalogue of Microorganisms (GCM) 10K type strain sequencing project: providing services to taxonomists for standard genome sequencing and annotation.</title>
        <authorList>
            <consortium name="The Broad Institute Genomics Platform"/>
            <consortium name="The Broad Institute Genome Sequencing Center for Infectious Disease"/>
            <person name="Wu L."/>
            <person name="Ma J."/>
        </authorList>
    </citation>
    <scope>NUCLEOTIDE SEQUENCE [LARGE SCALE GENOMIC DNA]</scope>
    <source>
        <strain evidence="1 2">CGMCC 1.12285</strain>
    </source>
</reference>
<protein>
    <submittedName>
        <fullName evidence="1">Uncharacterized protein</fullName>
    </submittedName>
</protein>
<accession>A0ABD6B338</accession>